<keyword evidence="5 10" id="KW-0378">Hydrolase</keyword>
<dbReference type="EC" id="3.1.-.-" evidence="10"/>
<evidence type="ECO:0000256" key="5">
    <source>
        <dbReference type="ARBA" id="ARBA00022801"/>
    </source>
</evidence>
<evidence type="ECO:0000313" key="15">
    <source>
        <dbReference type="Proteomes" id="UP000807716"/>
    </source>
</evidence>
<comment type="similarity">
    <text evidence="2 10">Belongs to the GPI inositol-deacylase family.</text>
</comment>
<dbReference type="OrthoDB" id="444325at2759"/>
<evidence type="ECO:0000256" key="2">
    <source>
        <dbReference type="ARBA" id="ARBA00006931"/>
    </source>
</evidence>
<feature type="transmembrane region" description="Helical" evidence="10">
    <location>
        <begin position="1038"/>
        <end position="1054"/>
    </location>
</feature>
<dbReference type="GO" id="GO:0006505">
    <property type="term" value="P:GPI anchor metabolic process"/>
    <property type="evidence" value="ECO:0007669"/>
    <property type="project" value="TreeGrafter"/>
</dbReference>
<dbReference type="GO" id="GO:0015031">
    <property type="term" value="P:protein transport"/>
    <property type="evidence" value="ECO:0007669"/>
    <property type="project" value="UniProtKB-KW"/>
</dbReference>
<organism evidence="14 15">
    <name type="scientific">Actinomortierella ambigua</name>
    <dbReference type="NCBI Taxonomy" id="1343610"/>
    <lineage>
        <taxon>Eukaryota</taxon>
        <taxon>Fungi</taxon>
        <taxon>Fungi incertae sedis</taxon>
        <taxon>Mucoromycota</taxon>
        <taxon>Mortierellomycotina</taxon>
        <taxon>Mortierellomycetes</taxon>
        <taxon>Mortierellales</taxon>
        <taxon>Mortierellaceae</taxon>
        <taxon>Actinomortierella</taxon>
    </lineage>
</organism>
<feature type="domain" description="GPI inositol-deacylase PGAP1-like alpha/beta" evidence="12">
    <location>
        <begin position="184"/>
        <end position="419"/>
    </location>
</feature>
<dbReference type="Pfam" id="PF25141">
    <property type="entry name" value="PGAP1_2nd"/>
    <property type="match status" value="1"/>
</dbReference>
<evidence type="ECO:0000256" key="11">
    <source>
        <dbReference type="SAM" id="MobiDB-lite"/>
    </source>
</evidence>
<feature type="transmembrane region" description="Helical" evidence="10">
    <location>
        <begin position="100"/>
        <end position="121"/>
    </location>
</feature>
<keyword evidence="9 10" id="KW-0472">Membrane</keyword>
<gene>
    <name evidence="14" type="primary">BST1</name>
    <name evidence="14" type="ORF">DFQ27_001004</name>
</gene>
<dbReference type="EMBL" id="JAAAJB010000013">
    <property type="protein sequence ID" value="KAG0270040.1"/>
    <property type="molecule type" value="Genomic_DNA"/>
</dbReference>
<feature type="transmembrane region" description="Helical" evidence="10">
    <location>
        <begin position="993"/>
        <end position="1018"/>
    </location>
</feature>
<dbReference type="Proteomes" id="UP000807716">
    <property type="component" value="Unassembled WGS sequence"/>
</dbReference>
<evidence type="ECO:0000256" key="6">
    <source>
        <dbReference type="ARBA" id="ARBA00022824"/>
    </source>
</evidence>
<evidence type="ECO:0000259" key="12">
    <source>
        <dbReference type="Pfam" id="PF07819"/>
    </source>
</evidence>
<keyword evidence="6 10" id="KW-0256">Endoplasmic reticulum</keyword>
<evidence type="ECO:0000259" key="13">
    <source>
        <dbReference type="Pfam" id="PF25140"/>
    </source>
</evidence>
<feature type="transmembrane region" description="Helical" evidence="10">
    <location>
        <begin position="884"/>
        <end position="915"/>
    </location>
</feature>
<dbReference type="PANTHER" id="PTHR15495:SF7">
    <property type="entry name" value="GPI INOSITOL-DEACYLASE"/>
    <property type="match status" value="1"/>
</dbReference>
<dbReference type="InterPro" id="IPR029058">
    <property type="entry name" value="AB_hydrolase_fold"/>
</dbReference>
<dbReference type="GO" id="GO:0005789">
    <property type="term" value="C:endoplasmic reticulum membrane"/>
    <property type="evidence" value="ECO:0007669"/>
    <property type="project" value="UniProtKB-SubCell"/>
</dbReference>
<dbReference type="GO" id="GO:0050185">
    <property type="term" value="F:phosphatidylinositol deacylase activity"/>
    <property type="evidence" value="ECO:0007669"/>
    <property type="project" value="TreeGrafter"/>
</dbReference>
<dbReference type="Pfam" id="PF07819">
    <property type="entry name" value="PGAP1"/>
    <property type="match status" value="1"/>
</dbReference>
<name>A0A9P6QIT9_9FUNG</name>
<evidence type="ECO:0000313" key="14">
    <source>
        <dbReference type="EMBL" id="KAG0270040.1"/>
    </source>
</evidence>
<dbReference type="PANTHER" id="PTHR15495">
    <property type="entry name" value="NEGATIVE REGULATOR OF VESICLE FORMATION-RELATED"/>
    <property type="match status" value="1"/>
</dbReference>
<dbReference type="AlphaFoldDB" id="A0A9P6QIT9"/>
<sequence>MLPFDRKDVVEGGSGGSAGIDLPIQDGKDMGGFFSGGGGGVGVGVGVTATAGENGRTTSTTYQKGRPSRRNSVIRSRTRSKSQPDPLPAPPQRVFRSATFGCSLPMIVVFLLSMATLGAIFHSNFYRQVDCKDCKMTFMTPKFIKVPGFDRDKTPFAGKYGLYVYRGEYDYNIVPNEDKFQPFGIPVLFIPGNAGSKAQVRSIAKEASRYYYDSVLPSHLLGRTWLRPLDFFTVDFNEEFSALHGHSLLEQAQYLNDAIAYILTLYDHPARDRNLPRPTSVLILGHSMGGVVARSLFTMKNFNHNTVNTIVTVATPHVVPPVALDFQISNVYNSIDSYWTKGFHGAGAPLQNVSLVSIAGGNLDIIVNGDSGNIHHIVPQSHGFSVFSSSIPHAWVGADHVEILWCNQIVKAIGKALVDVADARQPGQVLPLQDRMNVFRDVFLTGVDEHVEGPSYRKDVIMFSLDEVENTLHTRRSVQPFVYRETSASSAGRQHLHIFDIPHRRDADTFTLLTDQTLGLNSRLDVFLCSAIDEEDGSSTSSAGKLACQRSILSAMPIPASVDGVLGPIVGREFRHVYQKLNSISSHLKFVAILDRGSNYGGSGFLIAEFQTEAKTTTSVETATLGLMTKGLRIASFPSEKASLVSTLRLPNIDNSLITYSLKVSRPRCKGRQAFPPMLRQSSWNMYEDKYIVNIADRAEGLDINFHGDVPYFDRVLLPGRKGMELRFWADSSCPEPLEIDLQVDMYGSLGKVVIRYRMVVLSFSFLVVILTLKAQFRGWNDNKPFEPFGVVLSRLIKSTFLKFSAFLALISLVQSFQARPVRHLAGGSFSGPSGEPTMGYREVDFETMQAPATVSGEHPYYHAPKSWAPVRLNDILLGANDTFFWFLAPVFFQVSVGIVILIWTILNGLVVTSADILSFVSRYEYTRVSPRSRAVRRRVITTVILFIMVATFVPYQFAFIVAVLVHIVSCVRALLVALHTSGSHAQAAWDRYHYLMSIFVLFFLLLPCTVPVLMVWVRNLSVQWYEPFSSDHRLDSIAPFIFYVEAVTSGAMMPRTSKNYTWVTNAILNFVVVYVVAYGVRYSWVIFFLSDLWISWLLFLQVKDTVLFERLVKAMQSKCRALFGPTKKQL</sequence>
<evidence type="ECO:0000256" key="10">
    <source>
        <dbReference type="RuleBase" id="RU365011"/>
    </source>
</evidence>
<feature type="region of interest" description="Disordered" evidence="11">
    <location>
        <begin position="49"/>
        <end position="92"/>
    </location>
</feature>
<proteinExistence type="inferred from homology"/>
<dbReference type="InterPro" id="IPR056824">
    <property type="entry name" value="PGAP1_TMD"/>
</dbReference>
<keyword evidence="15" id="KW-1185">Reference proteome</keyword>
<comment type="caution">
    <text evidence="14">The sequence shown here is derived from an EMBL/GenBank/DDBJ whole genome shotgun (WGS) entry which is preliminary data.</text>
</comment>
<dbReference type="GO" id="GO:0006888">
    <property type="term" value="P:endoplasmic reticulum to Golgi vesicle-mediated transport"/>
    <property type="evidence" value="ECO:0007669"/>
    <property type="project" value="TreeGrafter"/>
</dbReference>
<comment type="subcellular location">
    <subcellularLocation>
        <location evidence="1">Endoplasmic reticulum membrane</location>
        <topology evidence="1">Multi-pass membrane protein</topology>
    </subcellularLocation>
</comment>
<comment type="function">
    <text evidence="10">Involved in inositol deacylation of GPI-anchored proteins which plays important roles in the quality control and ER-associated degradation of GPI-anchored proteins.</text>
</comment>
<evidence type="ECO:0000256" key="9">
    <source>
        <dbReference type="ARBA" id="ARBA00023136"/>
    </source>
</evidence>
<keyword evidence="7 10" id="KW-0653">Protein transport</keyword>
<dbReference type="Pfam" id="PF25140">
    <property type="entry name" value="PGAP1_TMD"/>
    <property type="match status" value="1"/>
</dbReference>
<feature type="transmembrane region" description="Helical" evidence="10">
    <location>
        <begin position="1061"/>
        <end position="1079"/>
    </location>
</feature>
<feature type="transmembrane region" description="Helical" evidence="10">
    <location>
        <begin position="755"/>
        <end position="775"/>
    </location>
</feature>
<dbReference type="InterPro" id="IPR012908">
    <property type="entry name" value="PGAP1-ab_dom-like"/>
</dbReference>
<feature type="domain" description="GPI inositol-deacylase transmembrane" evidence="13">
    <location>
        <begin position="761"/>
        <end position="1102"/>
    </location>
</feature>
<accession>A0A9P6QIT9</accession>
<evidence type="ECO:0000256" key="4">
    <source>
        <dbReference type="ARBA" id="ARBA00022692"/>
    </source>
</evidence>
<evidence type="ECO:0000256" key="1">
    <source>
        <dbReference type="ARBA" id="ARBA00004477"/>
    </source>
</evidence>
<dbReference type="Gene3D" id="3.40.50.1820">
    <property type="entry name" value="alpha/beta hydrolase"/>
    <property type="match status" value="1"/>
</dbReference>
<keyword evidence="4 10" id="KW-0812">Transmembrane</keyword>
<reference evidence="14" key="1">
    <citation type="journal article" date="2020" name="Fungal Divers.">
        <title>Resolving the Mortierellaceae phylogeny through synthesis of multi-gene phylogenetics and phylogenomics.</title>
        <authorList>
            <person name="Vandepol N."/>
            <person name="Liber J."/>
            <person name="Desiro A."/>
            <person name="Na H."/>
            <person name="Kennedy M."/>
            <person name="Barry K."/>
            <person name="Grigoriev I.V."/>
            <person name="Miller A.N."/>
            <person name="O'Donnell K."/>
            <person name="Stajich J.E."/>
            <person name="Bonito G."/>
        </authorList>
    </citation>
    <scope>NUCLEOTIDE SEQUENCE</scope>
    <source>
        <strain evidence="14">BC1065</strain>
    </source>
</reference>
<dbReference type="InterPro" id="IPR039529">
    <property type="entry name" value="PGAP1/BST1"/>
</dbReference>
<keyword evidence="3 10" id="KW-0813">Transport</keyword>
<evidence type="ECO:0000256" key="7">
    <source>
        <dbReference type="ARBA" id="ARBA00022927"/>
    </source>
</evidence>
<protein>
    <recommendedName>
        <fullName evidence="10">GPI inositol-deacylase</fullName>
        <ecNumber evidence="10">3.1.-.-</ecNumber>
    </recommendedName>
</protein>
<feature type="compositionally biased region" description="Basic and acidic residues" evidence="11">
    <location>
        <begin position="1"/>
        <end position="10"/>
    </location>
</feature>
<dbReference type="SUPFAM" id="SSF53474">
    <property type="entry name" value="alpha/beta-Hydrolases"/>
    <property type="match status" value="1"/>
</dbReference>
<feature type="region of interest" description="Disordered" evidence="11">
    <location>
        <begin position="1"/>
        <end position="23"/>
    </location>
</feature>
<evidence type="ECO:0000256" key="3">
    <source>
        <dbReference type="ARBA" id="ARBA00022448"/>
    </source>
</evidence>
<keyword evidence="8 10" id="KW-1133">Transmembrane helix</keyword>
<evidence type="ECO:0000256" key="8">
    <source>
        <dbReference type="ARBA" id="ARBA00022989"/>
    </source>
</evidence>